<dbReference type="Gene3D" id="1.20.1730.10">
    <property type="entry name" value="Sodium/glucose cotransporter"/>
    <property type="match status" value="1"/>
</dbReference>
<keyword evidence="7" id="KW-0812">Transmembrane</keyword>
<dbReference type="OrthoDB" id="546820at2759"/>
<dbReference type="InterPro" id="IPR038377">
    <property type="entry name" value="Na/Glc_symporter_sf"/>
</dbReference>
<keyword evidence="5" id="KW-0325">Glycoprotein</keyword>
<reference evidence="9" key="1">
    <citation type="submission" date="2025-08" db="UniProtKB">
        <authorList>
            <consortium name="RefSeq"/>
        </authorList>
    </citation>
    <scope>IDENTIFICATION</scope>
    <source>
        <tissue evidence="9">Gonads</tissue>
    </source>
</reference>
<evidence type="ECO:0000256" key="1">
    <source>
        <dbReference type="ARBA" id="ARBA00022448"/>
    </source>
</evidence>
<keyword evidence="8" id="KW-1185">Reference proteome</keyword>
<dbReference type="InParanoid" id="A0A2R2MSF3"/>
<keyword evidence="7" id="KW-1133">Transmembrane helix</keyword>
<dbReference type="GO" id="GO:0005886">
    <property type="term" value="C:plasma membrane"/>
    <property type="evidence" value="ECO:0007669"/>
    <property type="project" value="TreeGrafter"/>
</dbReference>
<evidence type="ECO:0000256" key="6">
    <source>
        <dbReference type="ARBA" id="ARBA00023201"/>
    </source>
</evidence>
<keyword evidence="3" id="KW-0915">Sodium</keyword>
<protein>
    <submittedName>
        <fullName evidence="9">High-affinity choline transporter 1-like</fullName>
    </submittedName>
</protein>
<evidence type="ECO:0000256" key="5">
    <source>
        <dbReference type="ARBA" id="ARBA00023180"/>
    </source>
</evidence>
<evidence type="ECO:0000256" key="3">
    <source>
        <dbReference type="ARBA" id="ARBA00023053"/>
    </source>
</evidence>
<dbReference type="PANTHER" id="PTHR45897:SF4">
    <property type="entry name" value="HIGH-AFFINITY CHOLINE TRANSPORTER 1"/>
    <property type="match status" value="1"/>
</dbReference>
<dbReference type="KEGG" id="lak:106178834"/>
<evidence type="ECO:0000256" key="4">
    <source>
        <dbReference type="ARBA" id="ARBA00023065"/>
    </source>
</evidence>
<dbReference type="GeneID" id="106178834"/>
<keyword evidence="7" id="KW-0472">Membrane</keyword>
<proteinExistence type="predicted"/>
<keyword evidence="2" id="KW-0769">Symport</keyword>
<feature type="transmembrane region" description="Helical" evidence="7">
    <location>
        <begin position="100"/>
        <end position="119"/>
    </location>
</feature>
<dbReference type="PANTHER" id="PTHR45897">
    <property type="entry name" value="HIGH-AFFINITY CHOLINE TRANSPORTER 1"/>
    <property type="match status" value="1"/>
</dbReference>
<dbReference type="Proteomes" id="UP000085678">
    <property type="component" value="Unplaced"/>
</dbReference>
<keyword evidence="4" id="KW-0406">Ion transport</keyword>
<evidence type="ECO:0000313" key="9">
    <source>
        <dbReference type="RefSeq" id="XP_023933191.1"/>
    </source>
</evidence>
<organism evidence="8 9">
    <name type="scientific">Lingula anatina</name>
    <name type="common">Brachiopod</name>
    <name type="synonym">Lingula unguis</name>
    <dbReference type="NCBI Taxonomy" id="7574"/>
    <lineage>
        <taxon>Eukaryota</taxon>
        <taxon>Metazoa</taxon>
        <taxon>Spiralia</taxon>
        <taxon>Lophotrochozoa</taxon>
        <taxon>Brachiopoda</taxon>
        <taxon>Linguliformea</taxon>
        <taxon>Lingulata</taxon>
        <taxon>Lingulida</taxon>
        <taxon>Linguloidea</taxon>
        <taxon>Lingulidae</taxon>
        <taxon>Lingula</taxon>
    </lineage>
</organism>
<sequence length="185" mass="21041">MRVFMILMAILTTVLAIKITSIFTLTILCSDLIYVILFPQLTSVLFVDAANIYGSITGYVLGLIIRVLSGESMLGLRAVLRWPWYEAETDFQPFPYRTSSMLISMFTILLVSHITNVAFRAGWLPRRFDVLSGIVWHSESKCKEYADEQRSVEIQNLPIDTKENIALEILPRQMVEINESDNGDT</sequence>
<dbReference type="AlphaFoldDB" id="A0A2R2MSF3"/>
<name>A0A2R2MSF3_LINAN</name>
<evidence type="ECO:0000313" key="8">
    <source>
        <dbReference type="Proteomes" id="UP000085678"/>
    </source>
</evidence>
<dbReference type="GO" id="GO:0008292">
    <property type="term" value="P:acetylcholine biosynthetic process"/>
    <property type="evidence" value="ECO:0007669"/>
    <property type="project" value="TreeGrafter"/>
</dbReference>
<dbReference type="RefSeq" id="XP_023933191.1">
    <property type="nucleotide sequence ID" value="XM_024077423.1"/>
</dbReference>
<evidence type="ECO:0000256" key="7">
    <source>
        <dbReference type="SAM" id="Phobius"/>
    </source>
</evidence>
<keyword evidence="6" id="KW-0739">Sodium transport</keyword>
<dbReference type="GO" id="GO:0005307">
    <property type="term" value="F:choline:sodium symporter activity"/>
    <property type="evidence" value="ECO:0007669"/>
    <property type="project" value="TreeGrafter"/>
</dbReference>
<keyword evidence="1" id="KW-0813">Transport</keyword>
<gene>
    <name evidence="9" type="primary">LOC106178834</name>
</gene>
<evidence type="ECO:0000256" key="2">
    <source>
        <dbReference type="ARBA" id="ARBA00022847"/>
    </source>
</evidence>
<dbReference type="InterPro" id="IPR052244">
    <property type="entry name" value="Choline_transporter"/>
</dbReference>
<accession>A0A2R2MSF3</accession>